<dbReference type="STRING" id="35722.A0A0B7MR31"/>
<evidence type="ECO:0000313" key="2">
    <source>
        <dbReference type="Proteomes" id="UP000054107"/>
    </source>
</evidence>
<protein>
    <submittedName>
        <fullName evidence="1">Uncharacterized protein</fullName>
    </submittedName>
</protein>
<reference evidence="1 2" key="1">
    <citation type="submission" date="2014-09" db="EMBL/GenBank/DDBJ databases">
        <authorList>
            <person name="Ellenberger Sabrina"/>
        </authorList>
    </citation>
    <scope>NUCLEOTIDE SEQUENCE [LARGE SCALE GENOMIC DNA]</scope>
    <source>
        <strain evidence="1 2">CBS 412.66</strain>
    </source>
</reference>
<evidence type="ECO:0000313" key="1">
    <source>
        <dbReference type="EMBL" id="CEP08416.1"/>
    </source>
</evidence>
<organism evidence="1 2">
    <name type="scientific">Parasitella parasitica</name>
    <dbReference type="NCBI Taxonomy" id="35722"/>
    <lineage>
        <taxon>Eukaryota</taxon>
        <taxon>Fungi</taxon>
        <taxon>Fungi incertae sedis</taxon>
        <taxon>Mucoromycota</taxon>
        <taxon>Mucoromycotina</taxon>
        <taxon>Mucoromycetes</taxon>
        <taxon>Mucorales</taxon>
        <taxon>Mucorineae</taxon>
        <taxon>Mucoraceae</taxon>
        <taxon>Parasitella</taxon>
    </lineage>
</organism>
<keyword evidence="2" id="KW-1185">Reference proteome</keyword>
<proteinExistence type="predicted"/>
<dbReference type="OrthoDB" id="2261992at2759"/>
<dbReference type="EMBL" id="LN719426">
    <property type="protein sequence ID" value="CEP08416.1"/>
    <property type="molecule type" value="Genomic_DNA"/>
</dbReference>
<dbReference type="Proteomes" id="UP000054107">
    <property type="component" value="Unassembled WGS sequence"/>
</dbReference>
<name>A0A0B7MR31_9FUNG</name>
<gene>
    <name evidence="1" type="primary">PARPA_01727.1 scaffold 1359</name>
</gene>
<accession>A0A0B7MR31</accession>
<dbReference type="AlphaFoldDB" id="A0A0B7MR31"/>
<sequence>MTQKESNDASQDKAPSQMAPIEKAIVYLRPKTNERWVIKEEGSIIWAVSKILQSKADAIYMNCNLYQGEKMLLSVFKGVPLIVGIESWTPPVFLEPAPNYRLRLWSQPSAAGIIDEYSTEFSMVPRSDDAYMFSYNRSIMMDNSNATLPPDTRIRIGQYNTPSVNESEHSGIMLGVSNNPTASFSDPNLPTGIYALYPSVSWHMSVERNLPIISIVLGLVVAIV</sequence>